<dbReference type="KEGG" id="pglu:A3958_13400"/>
<reference evidence="1" key="1">
    <citation type="journal article" date="2016" name="Genome Announc.">
        <title>Draft genomes of two strains of Paenibacillus glucanolyticus with capability to degrade lignocellulose.</title>
        <authorList>
            <person name="Mathews S.L."/>
            <person name="Pawlak J."/>
            <person name="Grunden A.M."/>
        </authorList>
    </citation>
    <scope>NUCLEOTIDE SEQUENCE [LARGE SCALE GENOMIC DNA]</scope>
    <source>
        <strain evidence="1">SLM1</strain>
    </source>
</reference>
<gene>
    <name evidence="1" type="ORF">AWU65_13820</name>
</gene>
<comment type="caution">
    <text evidence="1">The sequence shown here is derived from an EMBL/GenBank/DDBJ whole genome shotgun (WGS) entry which is preliminary data.</text>
</comment>
<keyword evidence="2" id="KW-1185">Reference proteome</keyword>
<accession>A0A163K107</accession>
<proteinExistence type="predicted"/>
<protein>
    <submittedName>
        <fullName evidence="1">Uncharacterized protein</fullName>
    </submittedName>
</protein>
<dbReference type="RefSeq" id="WP_006208204.1">
    <property type="nucleotide sequence ID" value="NZ_CBCSBX010000003.1"/>
</dbReference>
<dbReference type="EMBL" id="LWMH01000001">
    <property type="protein sequence ID" value="KZS46925.1"/>
    <property type="molecule type" value="Genomic_DNA"/>
</dbReference>
<sequence>MNSNKNNNTSGITDDITNHDDELMSQTRETAIQFFKEEYDLEVEITNQKKMPTYVADEIDVEGYVIGHKDQTFNISVNYKTFQTKNFVMSPELKKVIQSKKQK</sequence>
<evidence type="ECO:0000313" key="2">
    <source>
        <dbReference type="Proteomes" id="UP000076796"/>
    </source>
</evidence>
<dbReference type="GeneID" id="97557711"/>
<dbReference type="AlphaFoldDB" id="A0A163K107"/>
<evidence type="ECO:0000313" key="1">
    <source>
        <dbReference type="EMBL" id="KZS46925.1"/>
    </source>
</evidence>
<dbReference type="OrthoDB" id="2658937at2"/>
<dbReference type="STRING" id="59843.A3958_13400"/>
<dbReference type="Proteomes" id="UP000076796">
    <property type="component" value="Unassembled WGS sequence"/>
</dbReference>
<organism evidence="1 2">
    <name type="scientific">Paenibacillus glucanolyticus</name>
    <dbReference type="NCBI Taxonomy" id="59843"/>
    <lineage>
        <taxon>Bacteria</taxon>
        <taxon>Bacillati</taxon>
        <taxon>Bacillota</taxon>
        <taxon>Bacilli</taxon>
        <taxon>Bacillales</taxon>
        <taxon>Paenibacillaceae</taxon>
        <taxon>Paenibacillus</taxon>
    </lineage>
</organism>
<name>A0A163K107_9BACL</name>